<evidence type="ECO:0000313" key="1">
    <source>
        <dbReference type="EMBL" id="MBB6453211.1"/>
    </source>
</evidence>
<gene>
    <name evidence="1" type="ORF">HNQ94_001659</name>
</gene>
<dbReference type="AlphaFoldDB" id="A0A841Q468"/>
<keyword evidence="2" id="KW-1185">Reference proteome</keyword>
<dbReference type="RefSeq" id="WP_174495681.1">
    <property type="nucleotide sequence ID" value="NZ_CADDWK010000004.1"/>
</dbReference>
<accession>A0A841Q468</accession>
<comment type="caution">
    <text evidence="1">The sequence shown here is derived from an EMBL/GenBank/DDBJ whole genome shotgun (WGS) entry which is preliminary data.</text>
</comment>
<name>A0A841Q468_9BACI</name>
<evidence type="ECO:0000313" key="2">
    <source>
        <dbReference type="Proteomes" id="UP000581688"/>
    </source>
</evidence>
<reference evidence="1 2" key="1">
    <citation type="submission" date="2020-08" db="EMBL/GenBank/DDBJ databases">
        <title>Genomic Encyclopedia of Type Strains, Phase IV (KMG-IV): sequencing the most valuable type-strain genomes for metagenomic binning, comparative biology and taxonomic classification.</title>
        <authorList>
            <person name="Goeker M."/>
        </authorList>
    </citation>
    <scope>NUCLEOTIDE SEQUENCE [LARGE SCALE GENOMIC DNA]</scope>
    <source>
        <strain evidence="1 2">DSM 19612</strain>
    </source>
</reference>
<dbReference type="Proteomes" id="UP000581688">
    <property type="component" value="Unassembled WGS sequence"/>
</dbReference>
<proteinExistence type="predicted"/>
<protein>
    <submittedName>
        <fullName evidence="1">Uncharacterized protein</fullName>
    </submittedName>
</protein>
<sequence>MKIENRSGKEYSIQKDGSQYKITRTIKNYDSFENAKNDLIDLASGRKTEEQVQEEKKSNLH</sequence>
<organism evidence="1 2">
    <name type="scientific">Salirhabdus euzebyi</name>
    <dbReference type="NCBI Taxonomy" id="394506"/>
    <lineage>
        <taxon>Bacteria</taxon>
        <taxon>Bacillati</taxon>
        <taxon>Bacillota</taxon>
        <taxon>Bacilli</taxon>
        <taxon>Bacillales</taxon>
        <taxon>Bacillaceae</taxon>
        <taxon>Salirhabdus</taxon>
    </lineage>
</organism>
<dbReference type="EMBL" id="JACHGH010000004">
    <property type="protein sequence ID" value="MBB6453211.1"/>
    <property type="molecule type" value="Genomic_DNA"/>
</dbReference>